<evidence type="ECO:0000256" key="1">
    <source>
        <dbReference type="ARBA" id="ARBA00022801"/>
    </source>
</evidence>
<sequence length="464" mass="51397">MFQVTCYGAAGEVTGSRHLLEIGEHRLLLDCGMHQGRDLAKHLRRDTLPFKARQLDAVILSHAHLDHSGALPRLLRKGYRGPIYCTGATLNLLAVMLRDACDLYLRDLERDNLVRRRKAQKPQAPVYTMEDVLAVLEACVVLPYAQPAEIKPGVTLTLLDAGHILGAAVVHVKASVEGETKTLLFSGDIGNSDSPLMRDPAPVPAADVVMMESTYGDRNHRNYQQTIEEFEQLLRAAKGGVVLIPAFAVGRTQEILFQLGLMYHQGKLEGWHVVLDSPMAIEVTQIYDQWLELFDPEDLAWLNAKESPTLEAFLPCLHLTPRPEDSSGLNRIDKGLIIIAGSGMCNGGRIVHHFKHRIWKEKTQILFSGFQARGTLGRMLVEGEPFIKLFGQRYAVRAQIHTLGGFSAHADQAQLMRWLAAVPGQPKVLLVHGEAEAQRVLKAKIERELGLGVTVPEQAQTLAL</sequence>
<evidence type="ECO:0000313" key="4">
    <source>
        <dbReference type="EMBL" id="GAA4879181.1"/>
    </source>
</evidence>
<dbReference type="SMART" id="SM01027">
    <property type="entry name" value="Beta-Casp"/>
    <property type="match status" value="1"/>
</dbReference>
<feature type="domain" description="Beta-Casp" evidence="3">
    <location>
        <begin position="252"/>
        <end position="380"/>
    </location>
</feature>
<feature type="domain" description="Metallo-beta-lactamase" evidence="2">
    <location>
        <begin position="14"/>
        <end position="240"/>
    </location>
</feature>
<accession>A0ABP9EHR7</accession>
<dbReference type="PANTHER" id="PTHR11203">
    <property type="entry name" value="CLEAVAGE AND POLYADENYLATION SPECIFICITY FACTOR FAMILY MEMBER"/>
    <property type="match status" value="1"/>
</dbReference>
<name>A0ABP9EHR7_9GAMM</name>
<dbReference type="SMART" id="SM00849">
    <property type="entry name" value="Lactamase_B"/>
    <property type="match status" value="1"/>
</dbReference>
<evidence type="ECO:0000259" key="3">
    <source>
        <dbReference type="SMART" id="SM01027"/>
    </source>
</evidence>
<dbReference type="InterPro" id="IPR036866">
    <property type="entry name" value="RibonucZ/Hydroxyglut_hydro"/>
</dbReference>
<dbReference type="InterPro" id="IPR001279">
    <property type="entry name" value="Metallo-B-lactamas"/>
</dbReference>
<dbReference type="InterPro" id="IPR011108">
    <property type="entry name" value="RMMBL"/>
</dbReference>
<dbReference type="Pfam" id="PF07521">
    <property type="entry name" value="RMMBL"/>
    <property type="match status" value="1"/>
</dbReference>
<dbReference type="EMBL" id="BAABJZ010000015">
    <property type="protein sequence ID" value="GAA4879181.1"/>
    <property type="molecule type" value="Genomic_DNA"/>
</dbReference>
<keyword evidence="5" id="KW-1185">Reference proteome</keyword>
<evidence type="ECO:0000259" key="2">
    <source>
        <dbReference type="SMART" id="SM00849"/>
    </source>
</evidence>
<dbReference type="InterPro" id="IPR022712">
    <property type="entry name" value="Beta_Casp"/>
</dbReference>
<dbReference type="Pfam" id="PF16661">
    <property type="entry name" value="Lactamase_B_6"/>
    <property type="match status" value="1"/>
</dbReference>
<dbReference type="Pfam" id="PF10996">
    <property type="entry name" value="Beta-Casp"/>
    <property type="match status" value="1"/>
</dbReference>
<dbReference type="CDD" id="cd16295">
    <property type="entry name" value="TTHA0252-CPSF-like_MBL-fold"/>
    <property type="match status" value="1"/>
</dbReference>
<gene>
    <name evidence="4" type="ORF">GCM10023333_11260</name>
</gene>
<reference evidence="5" key="1">
    <citation type="journal article" date="2019" name="Int. J. Syst. Evol. Microbiol.">
        <title>The Global Catalogue of Microorganisms (GCM) 10K type strain sequencing project: providing services to taxonomists for standard genome sequencing and annotation.</title>
        <authorList>
            <consortium name="The Broad Institute Genomics Platform"/>
            <consortium name="The Broad Institute Genome Sequencing Center for Infectious Disease"/>
            <person name="Wu L."/>
            <person name="Ma J."/>
        </authorList>
    </citation>
    <scope>NUCLEOTIDE SEQUENCE [LARGE SCALE GENOMIC DNA]</scope>
    <source>
        <strain evidence="5">JCM 18401</strain>
    </source>
</reference>
<dbReference type="SUPFAM" id="SSF56281">
    <property type="entry name" value="Metallo-hydrolase/oxidoreductase"/>
    <property type="match status" value="1"/>
</dbReference>
<proteinExistence type="predicted"/>
<comment type="caution">
    <text evidence="4">The sequence shown here is derived from an EMBL/GenBank/DDBJ whole genome shotgun (WGS) entry which is preliminary data.</text>
</comment>
<dbReference type="PANTHER" id="PTHR11203:SF37">
    <property type="entry name" value="INTEGRATOR COMPLEX SUBUNIT 11"/>
    <property type="match status" value="1"/>
</dbReference>
<dbReference type="Gene3D" id="3.40.50.10890">
    <property type="match status" value="1"/>
</dbReference>
<dbReference type="RefSeq" id="WP_345334250.1">
    <property type="nucleotide sequence ID" value="NZ_BAABJZ010000015.1"/>
</dbReference>
<evidence type="ECO:0000313" key="5">
    <source>
        <dbReference type="Proteomes" id="UP001499988"/>
    </source>
</evidence>
<dbReference type="InterPro" id="IPR050698">
    <property type="entry name" value="MBL"/>
</dbReference>
<keyword evidence="1" id="KW-0378">Hydrolase</keyword>
<protein>
    <submittedName>
        <fullName evidence="4">MBL fold metallo-hydrolase</fullName>
    </submittedName>
</protein>
<dbReference type="Proteomes" id="UP001499988">
    <property type="component" value="Unassembled WGS sequence"/>
</dbReference>
<dbReference type="Gene3D" id="3.60.15.10">
    <property type="entry name" value="Ribonuclease Z/Hydroxyacylglutathione hydrolase-like"/>
    <property type="match status" value="1"/>
</dbReference>
<organism evidence="4 5">
    <name type="scientific">Ferrimonas pelagia</name>
    <dbReference type="NCBI Taxonomy" id="1177826"/>
    <lineage>
        <taxon>Bacteria</taxon>
        <taxon>Pseudomonadati</taxon>
        <taxon>Pseudomonadota</taxon>
        <taxon>Gammaproteobacteria</taxon>
        <taxon>Alteromonadales</taxon>
        <taxon>Ferrimonadaceae</taxon>
        <taxon>Ferrimonas</taxon>
    </lineage>
</organism>